<dbReference type="SMART" id="SM00530">
    <property type="entry name" value="HTH_XRE"/>
    <property type="match status" value="1"/>
</dbReference>
<evidence type="ECO:0000313" key="3">
    <source>
        <dbReference type="EMBL" id="ACJ30506.1"/>
    </source>
</evidence>
<evidence type="ECO:0000259" key="2">
    <source>
        <dbReference type="PROSITE" id="PS50943"/>
    </source>
</evidence>
<keyword evidence="4" id="KW-1185">Reference proteome</keyword>
<dbReference type="Proteomes" id="UP000000753">
    <property type="component" value="Chromosome"/>
</dbReference>
<dbReference type="Gene3D" id="1.10.260.40">
    <property type="entry name" value="lambda repressor-like DNA-binding domains"/>
    <property type="match status" value="1"/>
</dbReference>
<dbReference type="AlphaFoldDB" id="B8CQN9"/>
<keyword evidence="1" id="KW-0472">Membrane</keyword>
<feature type="transmembrane region" description="Helical" evidence="1">
    <location>
        <begin position="77"/>
        <end position="95"/>
    </location>
</feature>
<dbReference type="InterPro" id="IPR010982">
    <property type="entry name" value="Lambda_DNA-bd_dom_sf"/>
</dbReference>
<dbReference type="CDD" id="cd00093">
    <property type="entry name" value="HTH_XRE"/>
    <property type="match status" value="1"/>
</dbReference>
<evidence type="ECO:0000256" key="1">
    <source>
        <dbReference type="SAM" id="Phobius"/>
    </source>
</evidence>
<name>B8CQN9_SHEPW</name>
<protein>
    <recommendedName>
        <fullName evidence="2">HTH cro/C1-type domain-containing protein</fullName>
    </recommendedName>
</protein>
<dbReference type="eggNOG" id="COG1396">
    <property type="taxonomic scope" value="Bacteria"/>
</dbReference>
<sequence>MKIHAEKIIEERKVRAWSQQHLADVSAVSLRTIQRVENNGSGSLETVKALASCFDLDVAKLFQPETPSKKSYSKSKIAILSSTIAAIFSSVLFLAPSTMASDIKIYSDEVITSTNNDYRVYSNNVEIFLPKTLTYEVLVDSKWETATPEIASGSVKVHLENSVVFIEKAIITKTEKGTKITTNYAKFAYTE</sequence>
<gene>
    <name evidence="3" type="ordered locus">swp_3828</name>
</gene>
<dbReference type="EMBL" id="CP000472">
    <property type="protein sequence ID" value="ACJ30506.1"/>
    <property type="molecule type" value="Genomic_DNA"/>
</dbReference>
<dbReference type="InterPro" id="IPR001387">
    <property type="entry name" value="Cro/C1-type_HTH"/>
</dbReference>
<accession>B8CQN9</accession>
<organism evidence="3 4">
    <name type="scientific">Shewanella piezotolerans (strain WP3 / JCM 13877)</name>
    <dbReference type="NCBI Taxonomy" id="225849"/>
    <lineage>
        <taxon>Bacteria</taxon>
        <taxon>Pseudomonadati</taxon>
        <taxon>Pseudomonadota</taxon>
        <taxon>Gammaproteobacteria</taxon>
        <taxon>Alteromonadales</taxon>
        <taxon>Shewanellaceae</taxon>
        <taxon>Shewanella</taxon>
    </lineage>
</organism>
<proteinExistence type="predicted"/>
<dbReference type="GO" id="GO:0003677">
    <property type="term" value="F:DNA binding"/>
    <property type="evidence" value="ECO:0007669"/>
    <property type="project" value="InterPro"/>
</dbReference>
<reference evidence="3 4" key="1">
    <citation type="journal article" date="2008" name="PLoS ONE">
        <title>Environmental adaptation: genomic analysis of the piezotolerant and psychrotolerant deep-sea iron reducing bacterium Shewanella piezotolerans WP3.</title>
        <authorList>
            <person name="Wang F."/>
            <person name="Wang J."/>
            <person name="Jian H."/>
            <person name="Zhang B."/>
            <person name="Li S."/>
            <person name="Wang F."/>
            <person name="Zeng X."/>
            <person name="Gao L."/>
            <person name="Bartlett D.H."/>
            <person name="Yu J."/>
            <person name="Hu S."/>
            <person name="Xiao X."/>
        </authorList>
    </citation>
    <scope>NUCLEOTIDE SEQUENCE [LARGE SCALE GENOMIC DNA]</scope>
    <source>
        <strain evidence="4">WP3 / JCM 13877</strain>
    </source>
</reference>
<dbReference type="PROSITE" id="PS50943">
    <property type="entry name" value="HTH_CROC1"/>
    <property type="match status" value="1"/>
</dbReference>
<dbReference type="HOGENOM" id="CLU_1420578_0_0_6"/>
<dbReference type="SUPFAM" id="SSF47413">
    <property type="entry name" value="lambda repressor-like DNA-binding domains"/>
    <property type="match status" value="1"/>
</dbReference>
<dbReference type="STRING" id="225849.swp_3828"/>
<dbReference type="KEGG" id="swp:swp_3828"/>
<keyword evidence="1" id="KW-1133">Transmembrane helix</keyword>
<keyword evidence="1" id="KW-0812">Transmembrane</keyword>
<feature type="domain" description="HTH cro/C1-type" evidence="2">
    <location>
        <begin position="8"/>
        <end position="61"/>
    </location>
</feature>
<evidence type="ECO:0000313" key="4">
    <source>
        <dbReference type="Proteomes" id="UP000000753"/>
    </source>
</evidence>